<reference evidence="1" key="1">
    <citation type="submission" date="2018-02" db="EMBL/GenBank/DDBJ databases">
        <authorList>
            <person name="Cohen D.B."/>
            <person name="Kent A.D."/>
        </authorList>
    </citation>
    <scope>NUCLEOTIDE SEQUENCE</scope>
</reference>
<name>A0A2N9I6N6_FAGSY</name>
<gene>
    <name evidence="1" type="ORF">FSB_LOCUS49558</name>
</gene>
<proteinExistence type="predicted"/>
<dbReference type="AlphaFoldDB" id="A0A2N9I6N6"/>
<dbReference type="EMBL" id="OIVN01005267">
    <property type="protein sequence ID" value="SPD21676.1"/>
    <property type="molecule type" value="Genomic_DNA"/>
</dbReference>
<sequence length="126" mass="14025">MKMNLSVIVVFRENLSLIVFHDNPSGVFSDNPFVLSGVFRENRLVSSVTIRLFRLMSFYDNPSVLSGVFRDNLSVLSVVLCGSPLSYSEFFCVLLFVVSSSEDSLLLSSVAVRCLTLSSSVFFYSL</sequence>
<accession>A0A2N9I6N6</accession>
<protein>
    <submittedName>
        <fullName evidence="1">Uncharacterized protein</fullName>
    </submittedName>
</protein>
<evidence type="ECO:0000313" key="1">
    <source>
        <dbReference type="EMBL" id="SPD21676.1"/>
    </source>
</evidence>
<organism evidence="1">
    <name type="scientific">Fagus sylvatica</name>
    <name type="common">Beechnut</name>
    <dbReference type="NCBI Taxonomy" id="28930"/>
    <lineage>
        <taxon>Eukaryota</taxon>
        <taxon>Viridiplantae</taxon>
        <taxon>Streptophyta</taxon>
        <taxon>Embryophyta</taxon>
        <taxon>Tracheophyta</taxon>
        <taxon>Spermatophyta</taxon>
        <taxon>Magnoliopsida</taxon>
        <taxon>eudicotyledons</taxon>
        <taxon>Gunneridae</taxon>
        <taxon>Pentapetalae</taxon>
        <taxon>rosids</taxon>
        <taxon>fabids</taxon>
        <taxon>Fagales</taxon>
        <taxon>Fagaceae</taxon>
        <taxon>Fagus</taxon>
    </lineage>
</organism>